<evidence type="ECO:0000256" key="1">
    <source>
        <dbReference type="ARBA" id="ARBA00005534"/>
    </source>
</evidence>
<organism evidence="2 3">
    <name type="scientific">Merismopedia glauca CCAP 1448/3</name>
    <dbReference type="NCBI Taxonomy" id="1296344"/>
    <lineage>
        <taxon>Bacteria</taxon>
        <taxon>Bacillati</taxon>
        <taxon>Cyanobacteriota</taxon>
        <taxon>Cyanophyceae</taxon>
        <taxon>Synechococcales</taxon>
        <taxon>Merismopediaceae</taxon>
        <taxon>Merismopedia</taxon>
    </lineage>
</organism>
<reference evidence="2 3" key="1">
    <citation type="submission" date="2018-02" db="EMBL/GenBank/DDBJ databases">
        <authorList>
            <person name="Cohen D.B."/>
            <person name="Kent A.D."/>
        </authorList>
    </citation>
    <scope>NUCLEOTIDE SEQUENCE [LARGE SCALE GENOMIC DNA]</scope>
    <source>
        <strain evidence="2 3">CCAP 1448/3</strain>
    </source>
</reference>
<protein>
    <recommendedName>
        <fullName evidence="4">Secondary thiamine-phosphate synthase enzyme</fullName>
    </recommendedName>
</protein>
<dbReference type="SUPFAM" id="SSF111038">
    <property type="entry name" value="YjbQ-like"/>
    <property type="match status" value="1"/>
</dbReference>
<accession>A0A2T1C427</accession>
<evidence type="ECO:0000313" key="2">
    <source>
        <dbReference type="EMBL" id="PSB03006.1"/>
    </source>
</evidence>
<evidence type="ECO:0008006" key="4">
    <source>
        <dbReference type="Google" id="ProtNLM"/>
    </source>
</evidence>
<dbReference type="InterPro" id="IPR001602">
    <property type="entry name" value="UPF0047_YjbQ-like"/>
</dbReference>
<gene>
    <name evidence="2" type="ORF">C7B64_10440</name>
</gene>
<proteinExistence type="inferred from homology"/>
<dbReference type="OrthoDB" id="9801725at2"/>
<dbReference type="NCBIfam" id="TIGR00149">
    <property type="entry name" value="TIGR00149_YjbQ"/>
    <property type="match status" value="1"/>
</dbReference>
<dbReference type="PIRSF" id="PIRSF004681">
    <property type="entry name" value="UCP004681"/>
    <property type="match status" value="1"/>
</dbReference>
<dbReference type="PANTHER" id="PTHR30615:SF8">
    <property type="entry name" value="UPF0047 PROTEIN C4A8.02C"/>
    <property type="match status" value="1"/>
</dbReference>
<dbReference type="PANTHER" id="PTHR30615">
    <property type="entry name" value="UNCHARACTERIZED PROTEIN YJBQ-RELATED"/>
    <property type="match status" value="1"/>
</dbReference>
<dbReference type="InterPro" id="IPR035917">
    <property type="entry name" value="YjbQ-like_sf"/>
</dbReference>
<dbReference type="AlphaFoldDB" id="A0A2T1C427"/>
<dbReference type="Pfam" id="PF01894">
    <property type="entry name" value="YjbQ"/>
    <property type="match status" value="1"/>
</dbReference>
<comment type="similarity">
    <text evidence="1">Belongs to the UPF0047 family.</text>
</comment>
<keyword evidence="3" id="KW-1185">Reference proteome</keyword>
<evidence type="ECO:0000313" key="3">
    <source>
        <dbReference type="Proteomes" id="UP000238762"/>
    </source>
</evidence>
<dbReference type="EMBL" id="PVWJ01000043">
    <property type="protein sequence ID" value="PSB03006.1"/>
    <property type="molecule type" value="Genomic_DNA"/>
</dbReference>
<dbReference type="Gene3D" id="2.60.120.460">
    <property type="entry name" value="YjbQ-like"/>
    <property type="match status" value="1"/>
</dbReference>
<reference evidence="2 3" key="2">
    <citation type="submission" date="2018-03" db="EMBL/GenBank/DDBJ databases">
        <title>The ancient ancestry and fast evolution of plastids.</title>
        <authorList>
            <person name="Moore K.R."/>
            <person name="Magnabosco C."/>
            <person name="Momper L."/>
            <person name="Gold D.A."/>
            <person name="Bosak T."/>
            <person name="Fournier G.P."/>
        </authorList>
    </citation>
    <scope>NUCLEOTIDE SEQUENCE [LARGE SCALE GENOMIC DNA]</scope>
    <source>
        <strain evidence="2 3">CCAP 1448/3</strain>
    </source>
</reference>
<comment type="caution">
    <text evidence="2">The sequence shown here is derived from an EMBL/GenBank/DDBJ whole genome shotgun (WGS) entry which is preliminary data.</text>
</comment>
<sequence>MLQKIYFDSQEHTEIIDITSQVKSAVESTEIQEGICTIYVPHTSAAICIQENADYRVHIDLLNALERLVPQDFPYLHQTERKNAYAHIKSALIGASETVIIEQGKVLLGTYQSIYFFEFDGPRQQRQVWLKIQSC</sequence>
<name>A0A2T1C427_9CYAN</name>
<dbReference type="Proteomes" id="UP000238762">
    <property type="component" value="Unassembled WGS sequence"/>
</dbReference>
<dbReference type="RefSeq" id="WP_106288589.1">
    <property type="nucleotide sequence ID" value="NZ_CAWNTC010000028.1"/>
</dbReference>